<keyword evidence="6" id="KW-1185">Reference proteome</keyword>
<dbReference type="CDD" id="cd07377">
    <property type="entry name" value="WHTH_GntR"/>
    <property type="match status" value="1"/>
</dbReference>
<dbReference type="PANTHER" id="PTHR44846:SF17">
    <property type="entry name" value="GNTR-FAMILY TRANSCRIPTIONAL REGULATOR"/>
    <property type="match status" value="1"/>
</dbReference>
<name>A0ABU4MJD6_9ACTN</name>
<dbReference type="EMBL" id="JARAWJ010000005">
    <property type="protein sequence ID" value="MDX3037455.1"/>
    <property type="molecule type" value="Genomic_DNA"/>
</dbReference>
<evidence type="ECO:0000256" key="3">
    <source>
        <dbReference type="ARBA" id="ARBA00023163"/>
    </source>
</evidence>
<proteinExistence type="predicted"/>
<reference evidence="5 6" key="1">
    <citation type="journal article" date="2023" name="Microb. Genom.">
        <title>Mesoterricola silvestris gen. nov., sp. nov., Mesoterricola sediminis sp. nov., Geothrix oryzae sp. nov., Geothrix edaphica sp. nov., Geothrix rubra sp. nov., and Geothrix limicola sp. nov., six novel members of Acidobacteriota isolated from soils.</title>
        <authorList>
            <person name="Weisberg A.J."/>
            <person name="Pearce E."/>
            <person name="Kramer C.G."/>
            <person name="Chang J.H."/>
            <person name="Clarke C.R."/>
        </authorList>
    </citation>
    <scope>NUCLEOTIDE SEQUENCE [LARGE SCALE GENOMIC DNA]</scope>
    <source>
        <strain evidence="5 6">NE20-4-1</strain>
    </source>
</reference>
<dbReference type="InterPro" id="IPR000524">
    <property type="entry name" value="Tscrpt_reg_HTH_GntR"/>
</dbReference>
<dbReference type="PROSITE" id="PS50949">
    <property type="entry name" value="HTH_GNTR"/>
    <property type="match status" value="1"/>
</dbReference>
<feature type="domain" description="HTH gntR-type" evidence="4">
    <location>
        <begin position="3"/>
        <end position="71"/>
    </location>
</feature>
<gene>
    <name evidence="5" type="ORF">PV383_09750</name>
</gene>
<accession>A0ABU4MJD6</accession>
<evidence type="ECO:0000256" key="1">
    <source>
        <dbReference type="ARBA" id="ARBA00023015"/>
    </source>
</evidence>
<evidence type="ECO:0000256" key="2">
    <source>
        <dbReference type="ARBA" id="ARBA00023125"/>
    </source>
</evidence>
<protein>
    <submittedName>
        <fullName evidence="5">Winged helix-turn-helix domain-containing protein</fullName>
    </submittedName>
</protein>
<evidence type="ECO:0000259" key="4">
    <source>
        <dbReference type="PROSITE" id="PS50949"/>
    </source>
</evidence>
<evidence type="ECO:0000313" key="6">
    <source>
        <dbReference type="Proteomes" id="UP001282474"/>
    </source>
</evidence>
<dbReference type="Proteomes" id="UP001282474">
    <property type="component" value="Unassembled WGS sequence"/>
</dbReference>
<dbReference type="InterPro" id="IPR036388">
    <property type="entry name" value="WH-like_DNA-bd_sf"/>
</dbReference>
<dbReference type="InterPro" id="IPR050679">
    <property type="entry name" value="Bact_HTH_transcr_reg"/>
</dbReference>
<dbReference type="RefSeq" id="WP_193379482.1">
    <property type="nucleotide sequence ID" value="NZ_JABXWF010000001.1"/>
</dbReference>
<organism evidence="5 6">
    <name type="scientific">Streptomyces caniscabiei</name>
    <dbReference type="NCBI Taxonomy" id="2746961"/>
    <lineage>
        <taxon>Bacteria</taxon>
        <taxon>Bacillati</taxon>
        <taxon>Actinomycetota</taxon>
        <taxon>Actinomycetes</taxon>
        <taxon>Kitasatosporales</taxon>
        <taxon>Streptomycetaceae</taxon>
        <taxon>Streptomyces</taxon>
    </lineage>
</organism>
<keyword evidence="3" id="KW-0804">Transcription</keyword>
<dbReference type="Gene3D" id="1.10.10.10">
    <property type="entry name" value="Winged helix-like DNA-binding domain superfamily/Winged helix DNA-binding domain"/>
    <property type="match status" value="1"/>
</dbReference>
<dbReference type="SMART" id="SM00345">
    <property type="entry name" value="HTH_GNTR"/>
    <property type="match status" value="1"/>
</dbReference>
<sequence>MVEYEWVRIARDLERRIRSGEIPPGGRLENERALADVHQVSPGTVRRAVRDLRERGLVETLAAKGTYVVDPLPPASGETSTR</sequence>
<evidence type="ECO:0000313" key="5">
    <source>
        <dbReference type="EMBL" id="MDX3037455.1"/>
    </source>
</evidence>
<dbReference type="InterPro" id="IPR036390">
    <property type="entry name" value="WH_DNA-bd_sf"/>
</dbReference>
<comment type="caution">
    <text evidence="5">The sequence shown here is derived from an EMBL/GenBank/DDBJ whole genome shotgun (WGS) entry which is preliminary data.</text>
</comment>
<keyword evidence="2" id="KW-0238">DNA-binding</keyword>
<dbReference type="PANTHER" id="PTHR44846">
    <property type="entry name" value="MANNOSYL-D-GLYCERATE TRANSPORT/METABOLISM SYSTEM REPRESSOR MNGR-RELATED"/>
    <property type="match status" value="1"/>
</dbReference>
<keyword evidence="1" id="KW-0805">Transcription regulation</keyword>
<dbReference type="SUPFAM" id="SSF46785">
    <property type="entry name" value="Winged helix' DNA-binding domain"/>
    <property type="match status" value="1"/>
</dbReference>
<dbReference type="Pfam" id="PF00392">
    <property type="entry name" value="GntR"/>
    <property type="match status" value="1"/>
</dbReference>